<dbReference type="AlphaFoldDB" id="A0A1M5F0L3"/>
<keyword evidence="1" id="KW-1277">Toxin-antitoxin system</keyword>
<dbReference type="Proteomes" id="UP000183987">
    <property type="component" value="Unassembled WGS sequence"/>
</dbReference>
<dbReference type="STRING" id="366533.SAMN05444339_11619"/>
<protein>
    <submittedName>
        <fullName evidence="2">Toxin ParE1/3/4</fullName>
    </submittedName>
</protein>
<gene>
    <name evidence="2" type="ORF">SAMN05444339_11619</name>
</gene>
<sequence>MQSYDLTLAAEEDLRDIWHDTYRKWGFNQAETYFNQIEACCEALSNGLVRSRVNDQLPDGVRVHQCQHHYIVWLGESHPVIIAILHERMDFLRRLKARLS</sequence>
<dbReference type="EMBL" id="FQUE01000016">
    <property type="protein sequence ID" value="SHF85083.1"/>
    <property type="molecule type" value="Genomic_DNA"/>
</dbReference>
<evidence type="ECO:0000313" key="2">
    <source>
        <dbReference type="EMBL" id="SHF85083.1"/>
    </source>
</evidence>
<dbReference type="InterPro" id="IPR007712">
    <property type="entry name" value="RelE/ParE_toxin"/>
</dbReference>
<dbReference type="RefSeq" id="WP_072858778.1">
    <property type="nucleotide sequence ID" value="NZ_FQUE01000016.1"/>
</dbReference>
<name>A0A1M5F0L3_LOKAT</name>
<dbReference type="Gene3D" id="3.30.2310.20">
    <property type="entry name" value="RelE-like"/>
    <property type="match status" value="1"/>
</dbReference>
<keyword evidence="3" id="KW-1185">Reference proteome</keyword>
<dbReference type="OrthoDB" id="7173315at2"/>
<accession>A0A1M5F0L3</accession>
<evidence type="ECO:0000256" key="1">
    <source>
        <dbReference type="ARBA" id="ARBA00022649"/>
    </source>
</evidence>
<dbReference type="InterPro" id="IPR035093">
    <property type="entry name" value="RelE/ParE_toxin_dom_sf"/>
</dbReference>
<reference evidence="3" key="1">
    <citation type="submission" date="2016-11" db="EMBL/GenBank/DDBJ databases">
        <authorList>
            <person name="Varghese N."/>
            <person name="Submissions S."/>
        </authorList>
    </citation>
    <scope>NUCLEOTIDE SEQUENCE [LARGE SCALE GENOMIC DNA]</scope>
    <source>
        <strain evidence="3">DSM 29326</strain>
    </source>
</reference>
<dbReference type="Pfam" id="PF05016">
    <property type="entry name" value="ParE_toxin"/>
    <property type="match status" value="1"/>
</dbReference>
<evidence type="ECO:0000313" key="3">
    <source>
        <dbReference type="Proteomes" id="UP000183987"/>
    </source>
</evidence>
<proteinExistence type="predicted"/>
<organism evidence="2 3">
    <name type="scientific">Loktanella atrilutea</name>
    <dbReference type="NCBI Taxonomy" id="366533"/>
    <lineage>
        <taxon>Bacteria</taxon>
        <taxon>Pseudomonadati</taxon>
        <taxon>Pseudomonadota</taxon>
        <taxon>Alphaproteobacteria</taxon>
        <taxon>Rhodobacterales</taxon>
        <taxon>Roseobacteraceae</taxon>
        <taxon>Loktanella</taxon>
    </lineage>
</organism>